<accession>A0A6M2BUW1</accession>
<evidence type="ECO:0000313" key="5">
    <source>
        <dbReference type="Proteomes" id="UP000472676"/>
    </source>
</evidence>
<feature type="region of interest" description="Disordered" evidence="1">
    <location>
        <begin position="152"/>
        <end position="172"/>
    </location>
</feature>
<feature type="domain" description="PHB accumulation regulatory" evidence="2">
    <location>
        <begin position="70"/>
        <end position="108"/>
    </location>
</feature>
<evidence type="ECO:0000259" key="3">
    <source>
        <dbReference type="Pfam" id="PF07879"/>
    </source>
</evidence>
<proteinExistence type="predicted"/>
<dbReference type="Pfam" id="PF05233">
    <property type="entry name" value="PHB_acc"/>
    <property type="match status" value="1"/>
</dbReference>
<dbReference type="InterPro" id="IPR007897">
    <property type="entry name" value="PHB_accumulat"/>
</dbReference>
<gene>
    <name evidence="4" type="primary">phaR</name>
    <name evidence="4" type="ORF">G7Y85_15360</name>
</gene>
<evidence type="ECO:0000256" key="1">
    <source>
        <dbReference type="SAM" id="MobiDB-lite"/>
    </source>
</evidence>
<dbReference type="EMBL" id="JAAMOW010000008">
    <property type="protein sequence ID" value="NGY06150.1"/>
    <property type="molecule type" value="Genomic_DNA"/>
</dbReference>
<dbReference type="Pfam" id="PF07879">
    <property type="entry name" value="PHB_acc_N"/>
    <property type="match status" value="1"/>
</dbReference>
<keyword evidence="5" id="KW-1185">Reference proteome</keyword>
<evidence type="ECO:0000313" key="4">
    <source>
        <dbReference type="EMBL" id="NGY06150.1"/>
    </source>
</evidence>
<organism evidence="4 5">
    <name type="scientific">Solimonas terrae</name>
    <dbReference type="NCBI Taxonomy" id="1396819"/>
    <lineage>
        <taxon>Bacteria</taxon>
        <taxon>Pseudomonadati</taxon>
        <taxon>Pseudomonadota</taxon>
        <taxon>Gammaproteobacteria</taxon>
        <taxon>Nevskiales</taxon>
        <taxon>Nevskiaceae</taxon>
        <taxon>Solimonas</taxon>
    </lineage>
</organism>
<reference evidence="4 5" key="1">
    <citation type="journal article" date="2014" name="Int. J. Syst. Evol. Microbiol.">
        <title>Solimonas terrae sp. nov., isolated from soil.</title>
        <authorList>
            <person name="Kim S.J."/>
            <person name="Moon J.Y."/>
            <person name="Weon H.Y."/>
            <person name="Ahn J.H."/>
            <person name="Chen W.M."/>
            <person name="Kwon S.W."/>
        </authorList>
    </citation>
    <scope>NUCLEOTIDE SEQUENCE [LARGE SCALE GENOMIC DNA]</scope>
    <source>
        <strain evidence="4 5">KIS83-12</strain>
    </source>
</reference>
<sequence>MSDVRIIKKYPNRRLYDTHISRYITLEEIRQLVLQDVKFRVEDKRTHEDITRTILLQVISEQEEGGDPIFTSDLLEFIIRYYGDPMQNSIGRYLELSARLFQEQQDHFTDQMRQMLGQAQQPLQVLKEMADRQVPIWRSIRKEFLHNLQNSTKVIKRRNGREDESPQKDSMP</sequence>
<evidence type="ECO:0000259" key="2">
    <source>
        <dbReference type="Pfam" id="PF05233"/>
    </source>
</evidence>
<dbReference type="Proteomes" id="UP000472676">
    <property type="component" value="Unassembled WGS sequence"/>
</dbReference>
<protein>
    <submittedName>
        <fullName evidence="4">Polyhydroxyalkanoate synthesis repressor PhaR</fullName>
    </submittedName>
</protein>
<dbReference type="NCBIfam" id="TIGR01848">
    <property type="entry name" value="PHA_reg_PhaR"/>
    <property type="match status" value="1"/>
</dbReference>
<dbReference type="RefSeq" id="WP_166259105.1">
    <property type="nucleotide sequence ID" value="NZ_JAAMOW010000008.1"/>
</dbReference>
<dbReference type="GO" id="GO:0006355">
    <property type="term" value="P:regulation of DNA-templated transcription"/>
    <property type="evidence" value="ECO:0007669"/>
    <property type="project" value="InterPro"/>
</dbReference>
<feature type="compositionally biased region" description="Basic and acidic residues" evidence="1">
    <location>
        <begin position="160"/>
        <end position="172"/>
    </location>
</feature>
<dbReference type="AlphaFoldDB" id="A0A6M2BUW1"/>
<comment type="caution">
    <text evidence="4">The sequence shown here is derived from an EMBL/GenBank/DDBJ whole genome shotgun (WGS) entry which is preliminary data.</text>
</comment>
<feature type="domain" description="PHA accumulation regulator DNA-binding N-terminal" evidence="3">
    <location>
        <begin position="6"/>
        <end position="65"/>
    </location>
</feature>
<dbReference type="InterPro" id="IPR012909">
    <property type="entry name" value="PHA_DNA-bd_N"/>
</dbReference>
<name>A0A6M2BUW1_9GAMM</name>
<dbReference type="InterPro" id="IPR010134">
    <property type="entry name" value="PHA_reg_PhaR"/>
</dbReference>